<dbReference type="EMBL" id="FMTP01000004">
    <property type="protein sequence ID" value="SCW81598.1"/>
    <property type="molecule type" value="Genomic_DNA"/>
</dbReference>
<evidence type="ECO:0000313" key="1">
    <source>
        <dbReference type="EMBL" id="SCW81598.1"/>
    </source>
</evidence>
<proteinExistence type="predicted"/>
<sequence length="331" mass="36969">MGTPTNISMAFWNHDRVQALIDDTLALPGYTTDIHVLPTSALFPIAVQEARFDVTELSLSSHILQVSRGTPDYTAVPVFLSRSFRHNGFFKRADSGIATPADFAGRAIGVPEYQMTAALWMRGILNDDYGVRAEAISWRTGALDQGVRRERLALTPPPDLSIQPINEGETLQALLLAGEIDGLLAPNPPKAFLDGDPRIERVFPDFEAAERAYFARTGFFPVMHVLAVRDSLVRRHPDLPMLLFDTFRSARDLAMQKLRETWLGSANRLTLPWLNASMESTLKAMGQDYWPYGFTAARTELAAACRYSSEQHLAVRHVSPEELFHPSTLWT</sequence>
<name>A0A1G4TJK4_9HYPH</name>
<dbReference type="Gene3D" id="3.40.190.270">
    <property type="match status" value="1"/>
</dbReference>
<reference evidence="2" key="1">
    <citation type="submission" date="2016-10" db="EMBL/GenBank/DDBJ databases">
        <authorList>
            <person name="Varghese N."/>
            <person name="Submissions S."/>
        </authorList>
    </citation>
    <scope>NUCLEOTIDE SEQUENCE [LARGE SCALE GENOMIC DNA]</scope>
    <source>
        <strain evidence="2">CGMCC 1.1761</strain>
    </source>
</reference>
<dbReference type="SUPFAM" id="SSF53850">
    <property type="entry name" value="Periplasmic binding protein-like II"/>
    <property type="match status" value="1"/>
</dbReference>
<dbReference type="Gene3D" id="3.40.190.10">
    <property type="entry name" value="Periplasmic binding protein-like II"/>
    <property type="match status" value="1"/>
</dbReference>
<dbReference type="AlphaFoldDB" id="A0A1G4TJK4"/>
<dbReference type="Proteomes" id="UP000198889">
    <property type="component" value="Unassembled WGS sequence"/>
</dbReference>
<organism evidence="1 2">
    <name type="scientific">Ancylobacter rudongensis</name>
    <dbReference type="NCBI Taxonomy" id="177413"/>
    <lineage>
        <taxon>Bacteria</taxon>
        <taxon>Pseudomonadati</taxon>
        <taxon>Pseudomonadota</taxon>
        <taxon>Alphaproteobacteria</taxon>
        <taxon>Hyphomicrobiales</taxon>
        <taxon>Xanthobacteraceae</taxon>
        <taxon>Ancylobacter</taxon>
    </lineage>
</organism>
<gene>
    <name evidence="1" type="ORF">SAMN05660859_3033</name>
</gene>
<evidence type="ECO:0000313" key="2">
    <source>
        <dbReference type="Proteomes" id="UP000198889"/>
    </source>
</evidence>
<protein>
    <submittedName>
        <fullName evidence="1">4,5-dihydroxyphthalate decarboxylase</fullName>
    </submittedName>
</protein>
<keyword evidence="2" id="KW-1185">Reference proteome</keyword>
<dbReference type="RefSeq" id="WP_244517860.1">
    <property type="nucleotide sequence ID" value="NZ_FMTP01000004.1"/>
</dbReference>
<dbReference type="STRING" id="177413.SAMN05660859_3033"/>
<accession>A0A1G4TJK4</accession>